<keyword evidence="2 5" id="KW-0436">Ligase</keyword>
<dbReference type="InterPro" id="IPR042099">
    <property type="entry name" value="ANL_N_sf"/>
</dbReference>
<evidence type="ECO:0000259" key="4">
    <source>
        <dbReference type="Pfam" id="PF13193"/>
    </source>
</evidence>
<proteinExistence type="inferred from homology"/>
<dbReference type="GO" id="GO:0031956">
    <property type="term" value="F:medium-chain fatty acid-CoA ligase activity"/>
    <property type="evidence" value="ECO:0007669"/>
    <property type="project" value="TreeGrafter"/>
</dbReference>
<dbReference type="InterPro" id="IPR025110">
    <property type="entry name" value="AMP-bd_C"/>
</dbReference>
<dbReference type="PANTHER" id="PTHR43201:SF5">
    <property type="entry name" value="MEDIUM-CHAIN ACYL-COA LIGASE ACSF2, MITOCHONDRIAL"/>
    <property type="match status" value="1"/>
</dbReference>
<protein>
    <submittedName>
        <fullName evidence="5">Putative crotonobetaine/carnitine-CoA ligase</fullName>
        <ecNumber evidence="5">6.2.1.3</ecNumber>
    </submittedName>
</protein>
<evidence type="ECO:0000256" key="1">
    <source>
        <dbReference type="ARBA" id="ARBA00006432"/>
    </source>
</evidence>
<name>A0A3S4I8G4_CITKO</name>
<dbReference type="FunFam" id="3.30.300.30:FF:000011">
    <property type="entry name" value="Crotonobetaine/carnitine--CoA ligase"/>
    <property type="match status" value="1"/>
</dbReference>
<comment type="similarity">
    <text evidence="1">Belongs to the ATP-dependent AMP-binding enzyme family.</text>
</comment>
<dbReference type="PROSITE" id="PS00455">
    <property type="entry name" value="AMP_BINDING"/>
    <property type="match status" value="1"/>
</dbReference>
<evidence type="ECO:0000313" key="5">
    <source>
        <dbReference type="EMBL" id="VEB93190.1"/>
    </source>
</evidence>
<dbReference type="Pfam" id="PF13193">
    <property type="entry name" value="AMP-binding_C"/>
    <property type="match status" value="1"/>
</dbReference>
<dbReference type="InterPro" id="IPR045851">
    <property type="entry name" value="AMP-bd_C_sf"/>
</dbReference>
<evidence type="ECO:0000256" key="2">
    <source>
        <dbReference type="ARBA" id="ARBA00022598"/>
    </source>
</evidence>
<reference evidence="5 6" key="1">
    <citation type="submission" date="2018-12" db="EMBL/GenBank/DDBJ databases">
        <authorList>
            <consortium name="Pathogen Informatics"/>
        </authorList>
    </citation>
    <scope>NUCLEOTIDE SEQUENCE [LARGE SCALE GENOMIC DNA]</scope>
    <source>
        <strain evidence="5 6">NCTC11075</strain>
    </source>
</reference>
<dbReference type="InterPro" id="IPR020845">
    <property type="entry name" value="AMP-binding_CS"/>
</dbReference>
<dbReference type="SUPFAM" id="SSF56801">
    <property type="entry name" value="Acetyl-CoA synthetase-like"/>
    <property type="match status" value="1"/>
</dbReference>
<dbReference type="AlphaFoldDB" id="A0A3S4I8G4"/>
<gene>
    <name evidence="5" type="primary">caiC_2</name>
    <name evidence="5" type="ORF">NCTC11075_04066</name>
</gene>
<dbReference type="Gene3D" id="3.30.300.30">
    <property type="match status" value="1"/>
</dbReference>
<feature type="domain" description="AMP-dependent synthetase/ligase" evidence="3">
    <location>
        <begin position="2"/>
        <end position="296"/>
    </location>
</feature>
<dbReference type="InterPro" id="IPR000873">
    <property type="entry name" value="AMP-dep_synth/lig_dom"/>
</dbReference>
<dbReference type="GO" id="GO:0004467">
    <property type="term" value="F:long-chain fatty acid-CoA ligase activity"/>
    <property type="evidence" value="ECO:0007669"/>
    <property type="project" value="UniProtKB-EC"/>
</dbReference>
<dbReference type="Gene3D" id="3.40.50.12780">
    <property type="entry name" value="N-terminal domain of ligase-like"/>
    <property type="match status" value="1"/>
</dbReference>
<feature type="domain" description="AMP-binding enzyme C-terminal" evidence="4">
    <location>
        <begin position="347"/>
        <end position="422"/>
    </location>
</feature>
<evidence type="ECO:0000259" key="3">
    <source>
        <dbReference type="Pfam" id="PF00501"/>
    </source>
</evidence>
<evidence type="ECO:0000313" key="6">
    <source>
        <dbReference type="Proteomes" id="UP000270272"/>
    </source>
</evidence>
<dbReference type="Proteomes" id="UP000270272">
    <property type="component" value="Chromosome"/>
</dbReference>
<organism evidence="5 6">
    <name type="scientific">Citrobacter koseri</name>
    <name type="common">Citrobacter diversus</name>
    <dbReference type="NCBI Taxonomy" id="545"/>
    <lineage>
        <taxon>Bacteria</taxon>
        <taxon>Pseudomonadati</taxon>
        <taxon>Pseudomonadota</taxon>
        <taxon>Gammaproteobacteria</taxon>
        <taxon>Enterobacterales</taxon>
        <taxon>Enterobacteriaceae</taxon>
        <taxon>Citrobacter</taxon>
    </lineage>
</organism>
<dbReference type="CDD" id="cd05934">
    <property type="entry name" value="FACL_DitJ_like"/>
    <property type="match status" value="1"/>
</dbReference>
<dbReference type="EMBL" id="LR134204">
    <property type="protein sequence ID" value="VEB93190.1"/>
    <property type="molecule type" value="Genomic_DNA"/>
</dbReference>
<dbReference type="NCBIfam" id="NF005947">
    <property type="entry name" value="PRK08008.1"/>
    <property type="match status" value="1"/>
</dbReference>
<accession>A0A3S4I8G4</accession>
<sequence>MVPINARLLREESAWILQNSRAQLIVTSAEFYPMYRQILLEDDTLLNHICLIGENAPVEDNVSHFSQLKDQQPATLCYAPPLSTDDTAEILFTSGTTSRPKGVVITHYNLRFAGYYSSWQCALREDDVYLTVMPAFHIDCQCTAAMAAFSAGSTFVLIEKYSARAFWGQVRKYRATVTECIPMMIRTLMVQPASPEERQHCLREVMFYLNLSVQEKDAFIARFGVRLLTSYGMTETIVGIIGDRPGDKRRWPSIGRPGFCYEADIRDEQNRSLPAGEIGEICIKGVPGKTLFKEYYARPEATAKALEANGWLHTGDSGYRDEEGFFYFVDRRCNMIKRGGENVSCVELENIISAHPKIQDIVVIGIHDSIRDEAIKAFVVLNEGETLTEEEFFAFCEQNMAKFKVPSFLEIRNDLPRNCSGKIIKKNLK</sequence>
<dbReference type="PANTHER" id="PTHR43201">
    <property type="entry name" value="ACYL-COA SYNTHETASE"/>
    <property type="match status" value="1"/>
</dbReference>
<dbReference type="EC" id="6.2.1.3" evidence="5"/>
<dbReference type="Pfam" id="PF00501">
    <property type="entry name" value="AMP-binding"/>
    <property type="match status" value="1"/>
</dbReference>